<sequence>MSNFFSNILLRNFFKYLYKISHSKSFNHNRRYWPYFYVERNKLGYLDKVFYKKKLISDNTKWHKPINDTCVIVATGPSINEIDEVFFKNQKYDYFGLNGAISLADTNFKYYVIIDHDFIENRFKLVTQILKNKECIFFTTPRCLELILRKYLSKEIQCTLKIIETITEKKLERFMGPKIILTQPLSNSDLVENSHIGFSTEIFNAVYDYYTVAYVALQIAYALNYKRILITGLDMSNFTQPRFYETIENKQPTRLEQDFEAISLAFKAAASFLEKNKVQVINLSPNSSVQAFEKDSFQHFI</sequence>
<keyword evidence="2" id="KW-1185">Reference proteome</keyword>
<protein>
    <recommendedName>
        <fullName evidence="3">Lipopolysaccharide biosynthesis protein</fullName>
    </recommendedName>
</protein>
<dbReference type="Proteomes" id="UP000013251">
    <property type="component" value="Unassembled WGS sequence"/>
</dbReference>
<dbReference type="Gene3D" id="3.90.1480.10">
    <property type="entry name" value="Alpha-2,3-sialyltransferase"/>
    <property type="match status" value="1"/>
</dbReference>
<dbReference type="RefSeq" id="WP_005030939.1">
    <property type="nucleotide sequence ID" value="NZ_KB849755.1"/>
</dbReference>
<accession>N9DGU4</accession>
<gene>
    <name evidence="1" type="ORF">F938_01750</name>
</gene>
<dbReference type="HOGENOM" id="CLU_080127_0_0_6"/>
<proteinExistence type="predicted"/>
<dbReference type="OrthoDB" id="9177936at2"/>
<organism evidence="1 2">
    <name type="scientific">Acinetobacter bereziniae LMG 1003 = CIP 70.12</name>
    <dbReference type="NCBI Taxonomy" id="981324"/>
    <lineage>
        <taxon>Bacteria</taxon>
        <taxon>Pseudomonadati</taxon>
        <taxon>Pseudomonadota</taxon>
        <taxon>Gammaproteobacteria</taxon>
        <taxon>Moraxellales</taxon>
        <taxon>Moraxellaceae</taxon>
        <taxon>Acinetobacter</taxon>
    </lineage>
</organism>
<dbReference type="EMBL" id="APQG01000019">
    <property type="protein sequence ID" value="ENV97422.1"/>
    <property type="molecule type" value="Genomic_DNA"/>
</dbReference>
<dbReference type="AlphaFoldDB" id="N9DGU4"/>
<evidence type="ECO:0000313" key="2">
    <source>
        <dbReference type="Proteomes" id="UP000013251"/>
    </source>
</evidence>
<evidence type="ECO:0000313" key="1">
    <source>
        <dbReference type="EMBL" id="ENV97422.1"/>
    </source>
</evidence>
<evidence type="ECO:0008006" key="3">
    <source>
        <dbReference type="Google" id="ProtNLM"/>
    </source>
</evidence>
<name>N9DGU4_ACIBZ</name>
<reference evidence="1 2" key="1">
    <citation type="submission" date="2013-02" db="EMBL/GenBank/DDBJ databases">
        <title>The Genome Sequence of Acinetobacter bereziniae CIP 70.12.</title>
        <authorList>
            <consortium name="The Broad Institute Genome Sequencing Platform"/>
            <consortium name="The Broad Institute Genome Sequencing Center for Infectious Disease"/>
            <person name="Cerqueira G."/>
            <person name="Feldgarden M."/>
            <person name="Courvalin P."/>
            <person name="Perichon B."/>
            <person name="Grillot-Courvalin C."/>
            <person name="Clermont D."/>
            <person name="Rocha E."/>
            <person name="Yoon E.-J."/>
            <person name="Nemec A."/>
            <person name="Walker B."/>
            <person name="Young S.K."/>
            <person name="Zeng Q."/>
            <person name="Gargeya S."/>
            <person name="Fitzgerald M."/>
            <person name="Haas B."/>
            <person name="Abouelleil A."/>
            <person name="Alvarado L."/>
            <person name="Arachchi H.M."/>
            <person name="Berlin A.M."/>
            <person name="Chapman S.B."/>
            <person name="Dewar J."/>
            <person name="Goldberg J."/>
            <person name="Griggs A."/>
            <person name="Gujja S."/>
            <person name="Hansen M."/>
            <person name="Howarth C."/>
            <person name="Imamovic A."/>
            <person name="Larimer J."/>
            <person name="McCowan C."/>
            <person name="Murphy C."/>
            <person name="Neiman D."/>
            <person name="Pearson M."/>
            <person name="Priest M."/>
            <person name="Roberts A."/>
            <person name="Saif S."/>
            <person name="Shea T."/>
            <person name="Sisk P."/>
            <person name="Sykes S."/>
            <person name="Wortman J."/>
            <person name="Nusbaum C."/>
            <person name="Birren B."/>
        </authorList>
    </citation>
    <scope>NUCLEOTIDE SEQUENCE [LARGE SCALE GENOMIC DNA]</scope>
    <source>
        <strain evidence="1 2">CIP 70.12</strain>
    </source>
</reference>
<dbReference type="PATRIC" id="fig|1217650.3.peg.1714"/>
<comment type="caution">
    <text evidence="1">The sequence shown here is derived from an EMBL/GenBank/DDBJ whole genome shotgun (WGS) entry which is preliminary data.</text>
</comment>